<dbReference type="EMBL" id="PGGS01000323">
    <property type="protein sequence ID" value="PNH05223.1"/>
    <property type="molecule type" value="Genomic_DNA"/>
</dbReference>
<proteinExistence type="inferred from homology"/>
<name>A0A2J7ZY82_9CHLO</name>
<dbReference type="PANTHER" id="PTHR11062">
    <property type="entry name" value="EXOSTOSIN HEPARAN SULFATE GLYCOSYLTRANSFERASE -RELATED"/>
    <property type="match status" value="1"/>
</dbReference>
<dbReference type="GO" id="GO:0016757">
    <property type="term" value="F:glycosyltransferase activity"/>
    <property type="evidence" value="ECO:0007669"/>
    <property type="project" value="InterPro"/>
</dbReference>
<sequence length="202" mass="22493">MLYGVLDDLAVPSFKQPKLYHLSPYLGAPLRAAGRDILAFFMGDMRQEPGRDPNCTYSRCIRQTLYKVSKAEDWKAKHGIWFGQRADVGTEDYSGLLARSNFCFVLPGDGYSPRLEDSILHGCIPIIIMDGVQDKDGRKVLWGGTPYEDMFGPEGWCNAKKPKFMCPCRMDGMSGQLCDGVVEQTCVNQCTGHGVCNQGFCK</sequence>
<comment type="similarity">
    <text evidence="2">Belongs to the glycosyltransferase 47 family.</text>
</comment>
<organism evidence="5 6">
    <name type="scientific">Tetrabaena socialis</name>
    <dbReference type="NCBI Taxonomy" id="47790"/>
    <lineage>
        <taxon>Eukaryota</taxon>
        <taxon>Viridiplantae</taxon>
        <taxon>Chlorophyta</taxon>
        <taxon>core chlorophytes</taxon>
        <taxon>Chlorophyceae</taxon>
        <taxon>CS clade</taxon>
        <taxon>Chlamydomonadales</taxon>
        <taxon>Tetrabaenaceae</taxon>
        <taxon>Tetrabaena</taxon>
    </lineage>
</organism>
<comment type="caution">
    <text evidence="5">The sequence shown here is derived from an EMBL/GenBank/DDBJ whole genome shotgun (WGS) entry which is preliminary data.</text>
</comment>
<keyword evidence="3" id="KW-0333">Golgi apparatus</keyword>
<evidence type="ECO:0000313" key="5">
    <source>
        <dbReference type="EMBL" id="PNH05223.1"/>
    </source>
</evidence>
<dbReference type="InterPro" id="IPR040911">
    <property type="entry name" value="Exostosin_GT47"/>
</dbReference>
<gene>
    <name evidence="5" type="ORF">TSOC_008535</name>
</gene>
<keyword evidence="6" id="KW-1185">Reference proteome</keyword>
<comment type="subcellular location">
    <subcellularLocation>
        <location evidence="1">Golgi apparatus membrane</location>
        <topology evidence="1">Single-pass type II membrane protein</topology>
    </subcellularLocation>
</comment>
<keyword evidence="5" id="KW-0808">Transferase</keyword>
<dbReference type="Proteomes" id="UP000236333">
    <property type="component" value="Unassembled WGS sequence"/>
</dbReference>
<evidence type="ECO:0000256" key="1">
    <source>
        <dbReference type="ARBA" id="ARBA00004323"/>
    </source>
</evidence>
<protein>
    <submittedName>
        <fullName evidence="5">Putative glucuronosyltransferase</fullName>
    </submittedName>
</protein>
<dbReference type="Pfam" id="PF03016">
    <property type="entry name" value="Exostosin_GT47"/>
    <property type="match status" value="1"/>
</dbReference>
<evidence type="ECO:0000259" key="4">
    <source>
        <dbReference type="Pfam" id="PF03016"/>
    </source>
</evidence>
<dbReference type="AlphaFoldDB" id="A0A2J7ZY82"/>
<dbReference type="InterPro" id="IPR004263">
    <property type="entry name" value="Exostosin"/>
</dbReference>
<feature type="domain" description="Exostosin GT47" evidence="4">
    <location>
        <begin position="26"/>
        <end position="132"/>
    </location>
</feature>
<accession>A0A2J7ZY82</accession>
<dbReference type="PANTHER" id="PTHR11062:SF268">
    <property type="entry name" value="FAMILY PROTEIN, PUTATIVE, EXPRESSED-RELATED"/>
    <property type="match status" value="1"/>
</dbReference>
<dbReference type="GO" id="GO:0000139">
    <property type="term" value="C:Golgi membrane"/>
    <property type="evidence" value="ECO:0007669"/>
    <property type="project" value="UniProtKB-SubCell"/>
</dbReference>
<evidence type="ECO:0000256" key="2">
    <source>
        <dbReference type="ARBA" id="ARBA00010271"/>
    </source>
</evidence>
<reference evidence="5 6" key="1">
    <citation type="journal article" date="2017" name="Mol. Biol. Evol.">
        <title>The 4-celled Tetrabaena socialis nuclear genome reveals the essential components for genetic control of cell number at the origin of multicellularity in the volvocine lineage.</title>
        <authorList>
            <person name="Featherston J."/>
            <person name="Arakaki Y."/>
            <person name="Hanschen E.R."/>
            <person name="Ferris P.J."/>
            <person name="Michod R.E."/>
            <person name="Olson B.J.S.C."/>
            <person name="Nozaki H."/>
            <person name="Durand P.M."/>
        </authorList>
    </citation>
    <scope>NUCLEOTIDE SEQUENCE [LARGE SCALE GENOMIC DNA]</scope>
    <source>
        <strain evidence="5 6">NIES-571</strain>
    </source>
</reference>
<dbReference type="OrthoDB" id="1924787at2759"/>
<evidence type="ECO:0000256" key="3">
    <source>
        <dbReference type="ARBA" id="ARBA00023034"/>
    </source>
</evidence>
<evidence type="ECO:0000313" key="6">
    <source>
        <dbReference type="Proteomes" id="UP000236333"/>
    </source>
</evidence>